<dbReference type="Gene3D" id="3.30.70.1170">
    <property type="entry name" value="Sun protein, domain 3"/>
    <property type="match status" value="1"/>
</dbReference>
<dbReference type="EC" id="2.1.1.176" evidence="4"/>
<feature type="binding site" evidence="14">
    <location>
        <position position="303"/>
    </location>
    <ligand>
        <name>S-adenosyl-L-methionine</name>
        <dbReference type="ChEBI" id="CHEBI:59789"/>
    </ligand>
</feature>
<keyword evidence="10 14" id="KW-0694">RNA-binding</keyword>
<evidence type="ECO:0000256" key="12">
    <source>
        <dbReference type="ARBA" id="ARBA00031088"/>
    </source>
</evidence>
<dbReference type="InterPro" id="IPR029063">
    <property type="entry name" value="SAM-dependent_MTases_sf"/>
</dbReference>
<dbReference type="AlphaFoldDB" id="A0A9D1G7H4"/>
<reference evidence="16" key="2">
    <citation type="journal article" date="2021" name="PeerJ">
        <title>Extensive microbial diversity within the chicken gut microbiome revealed by metagenomics and culture.</title>
        <authorList>
            <person name="Gilroy R."/>
            <person name="Ravi A."/>
            <person name="Getino M."/>
            <person name="Pursley I."/>
            <person name="Horton D.L."/>
            <person name="Alikhan N.F."/>
            <person name="Baker D."/>
            <person name="Gharbi K."/>
            <person name="Hall N."/>
            <person name="Watson M."/>
            <person name="Adriaenssens E.M."/>
            <person name="Foster-Nyarko E."/>
            <person name="Jarju S."/>
            <person name="Secka A."/>
            <person name="Antonio M."/>
            <person name="Oren A."/>
            <person name="Chaudhuri R.R."/>
            <person name="La Ragione R."/>
            <person name="Hildebrand F."/>
            <person name="Pallen M.J."/>
        </authorList>
    </citation>
    <scope>NUCLEOTIDE SEQUENCE</scope>
    <source>
        <strain evidence="16">14508</strain>
    </source>
</reference>
<dbReference type="Pfam" id="PF01029">
    <property type="entry name" value="NusB"/>
    <property type="match status" value="1"/>
</dbReference>
<dbReference type="PROSITE" id="PS51686">
    <property type="entry name" value="SAM_MT_RSMB_NOP"/>
    <property type="match status" value="1"/>
</dbReference>
<dbReference type="PANTHER" id="PTHR22807">
    <property type="entry name" value="NOP2 YEAST -RELATED NOL1/NOP2/FMU SUN DOMAIN-CONTAINING"/>
    <property type="match status" value="1"/>
</dbReference>
<name>A0A9D1G7H4_9FIRM</name>
<dbReference type="InterPro" id="IPR054728">
    <property type="entry name" value="RsmB-like_ferredoxin"/>
</dbReference>
<dbReference type="Proteomes" id="UP000886893">
    <property type="component" value="Unassembled WGS sequence"/>
</dbReference>
<dbReference type="InterPro" id="IPR006027">
    <property type="entry name" value="NusB_RsmB_TIM44"/>
</dbReference>
<feature type="domain" description="SAM-dependent MTase RsmB/NOP-type" evidence="15">
    <location>
        <begin position="151"/>
        <end position="427"/>
    </location>
</feature>
<dbReference type="GO" id="GO:0008649">
    <property type="term" value="F:rRNA methyltransferase activity"/>
    <property type="evidence" value="ECO:0007669"/>
    <property type="project" value="InterPro"/>
</dbReference>
<accession>A0A9D1G7H4</accession>
<dbReference type="PANTHER" id="PTHR22807:SF53">
    <property type="entry name" value="RIBOSOMAL RNA SMALL SUBUNIT METHYLTRANSFERASE B-RELATED"/>
    <property type="match status" value="1"/>
</dbReference>
<evidence type="ECO:0000256" key="10">
    <source>
        <dbReference type="ARBA" id="ARBA00022884"/>
    </source>
</evidence>
<dbReference type="SUPFAM" id="SSF48013">
    <property type="entry name" value="NusB-like"/>
    <property type="match status" value="1"/>
</dbReference>
<dbReference type="NCBIfam" id="NF011494">
    <property type="entry name" value="PRK14902.1"/>
    <property type="match status" value="1"/>
</dbReference>
<dbReference type="Pfam" id="PF01189">
    <property type="entry name" value="Methyltr_RsmB-F"/>
    <property type="match status" value="1"/>
</dbReference>
<feature type="binding site" evidence="14">
    <location>
        <position position="276"/>
    </location>
    <ligand>
        <name>S-adenosyl-L-methionine</name>
        <dbReference type="ChEBI" id="CHEBI:59789"/>
    </ligand>
</feature>
<evidence type="ECO:0000256" key="9">
    <source>
        <dbReference type="ARBA" id="ARBA00022691"/>
    </source>
</evidence>
<dbReference type="PRINTS" id="PR02008">
    <property type="entry name" value="RCMTFAMILY"/>
</dbReference>
<evidence type="ECO:0000256" key="6">
    <source>
        <dbReference type="ARBA" id="ARBA00022552"/>
    </source>
</evidence>
<dbReference type="SUPFAM" id="SSF53335">
    <property type="entry name" value="S-adenosyl-L-methionine-dependent methyltransferases"/>
    <property type="match status" value="1"/>
</dbReference>
<evidence type="ECO:0000256" key="2">
    <source>
        <dbReference type="ARBA" id="ARBA00004496"/>
    </source>
</evidence>
<evidence type="ECO:0000256" key="13">
    <source>
        <dbReference type="ARBA" id="ARBA00047283"/>
    </source>
</evidence>
<keyword evidence="5" id="KW-0963">Cytoplasm</keyword>
<keyword evidence="6" id="KW-0698">rRNA processing</keyword>
<keyword evidence="8 14" id="KW-0808">Transferase</keyword>
<evidence type="ECO:0000256" key="5">
    <source>
        <dbReference type="ARBA" id="ARBA00022490"/>
    </source>
</evidence>
<proteinExistence type="inferred from homology"/>
<dbReference type="GO" id="GO:0005737">
    <property type="term" value="C:cytoplasm"/>
    <property type="evidence" value="ECO:0007669"/>
    <property type="project" value="UniProtKB-SubCell"/>
</dbReference>
<comment type="caution">
    <text evidence="16">The sequence shown here is derived from an EMBL/GenBank/DDBJ whole genome shotgun (WGS) entry which is preliminary data.</text>
</comment>
<keyword evidence="7 14" id="KW-0489">Methyltransferase</keyword>
<dbReference type="InterPro" id="IPR001678">
    <property type="entry name" value="MeTrfase_RsmB-F_NOP2_dom"/>
</dbReference>
<evidence type="ECO:0000256" key="3">
    <source>
        <dbReference type="ARBA" id="ARBA00007494"/>
    </source>
</evidence>
<evidence type="ECO:0000256" key="8">
    <source>
        <dbReference type="ARBA" id="ARBA00022679"/>
    </source>
</evidence>
<reference evidence="16" key="1">
    <citation type="submission" date="2020-10" db="EMBL/GenBank/DDBJ databases">
        <authorList>
            <person name="Gilroy R."/>
        </authorList>
    </citation>
    <scope>NUCLEOTIDE SEQUENCE</scope>
    <source>
        <strain evidence="16">14508</strain>
    </source>
</reference>
<dbReference type="InterPro" id="IPR018314">
    <property type="entry name" value="RsmB/NOL1/NOP2-like_CS"/>
</dbReference>
<sequence>MKVREVALDCLSRIMLQKSYSHIDLDHTLKTAPLNEKDKALLTNIVYGTLQHANLLKWEISLHIKNDKTHPKMMILLMMSLYQMRYLDKIPNYAILNEAVNLAKKLDGNWGGRFCNGVLRTLSREKKEPQLQDFKACEEYYHILYNHPIWVIKMWEKYYGKEITLKILQENEKEAPLTVRLDSLLLTKEKLLENPNFVKTKLCDNAFYYIGKEPLWELKESKNGEICVQDEASQYVSIILNPLDHEKVLDMCAAPGSKTIHIASLMHNTGKILAIDIHPHRVALIDQNIKRHRLTNIVTKCYDATLLANKMRLNYFDKILVDAPCSGLGVIRRKPDILLDITPDQIDELTLIQEKLLENAYVLLKPNGYLVYSTCTISKKENEMQIIKFLSKHKDMKKVYERQLFPFEYNSDGFYIAKLQKIGENNE</sequence>
<dbReference type="CDD" id="cd02440">
    <property type="entry name" value="AdoMet_MTases"/>
    <property type="match status" value="1"/>
</dbReference>
<comment type="similarity">
    <text evidence="3 14">Belongs to the class I-like SAM-binding methyltransferase superfamily. RsmB/NOP family.</text>
</comment>
<evidence type="ECO:0000256" key="14">
    <source>
        <dbReference type="PROSITE-ProRule" id="PRU01023"/>
    </source>
</evidence>
<evidence type="ECO:0000256" key="4">
    <source>
        <dbReference type="ARBA" id="ARBA00012140"/>
    </source>
</evidence>
<dbReference type="PROSITE" id="PS01153">
    <property type="entry name" value="NOL1_NOP2_SUN"/>
    <property type="match status" value="1"/>
</dbReference>
<dbReference type="NCBIfam" id="TIGR00563">
    <property type="entry name" value="rsmB"/>
    <property type="match status" value="1"/>
</dbReference>
<evidence type="ECO:0000313" key="17">
    <source>
        <dbReference type="Proteomes" id="UP000886893"/>
    </source>
</evidence>
<evidence type="ECO:0000256" key="7">
    <source>
        <dbReference type="ARBA" id="ARBA00022603"/>
    </source>
</evidence>
<gene>
    <name evidence="16" type="primary">rsmB</name>
    <name evidence="16" type="ORF">IAD04_00055</name>
</gene>
<dbReference type="Gene3D" id="1.10.940.10">
    <property type="entry name" value="NusB-like"/>
    <property type="match status" value="1"/>
</dbReference>
<dbReference type="InterPro" id="IPR049560">
    <property type="entry name" value="MeTrfase_RsmB-F_NOP2_cat"/>
</dbReference>
<protein>
    <recommendedName>
        <fullName evidence="4">16S rRNA (cytosine(967)-C(5))-methyltransferase</fullName>
        <ecNumber evidence="4">2.1.1.176</ecNumber>
    </recommendedName>
    <alternativeName>
        <fullName evidence="11">16S rRNA m5C967 methyltransferase</fullName>
    </alternativeName>
    <alternativeName>
        <fullName evidence="12">rRNA (cytosine-C(5)-)-methyltransferase RsmB</fullName>
    </alternativeName>
</protein>
<evidence type="ECO:0000256" key="1">
    <source>
        <dbReference type="ARBA" id="ARBA00002724"/>
    </source>
</evidence>
<feature type="active site" description="Nucleophile" evidence="14">
    <location>
        <position position="375"/>
    </location>
</feature>
<dbReference type="GO" id="GO:0006355">
    <property type="term" value="P:regulation of DNA-templated transcription"/>
    <property type="evidence" value="ECO:0007669"/>
    <property type="project" value="InterPro"/>
</dbReference>
<dbReference type="FunFam" id="3.40.50.150:FF:000022">
    <property type="entry name" value="Ribosomal RNA small subunit methyltransferase B"/>
    <property type="match status" value="1"/>
</dbReference>
<dbReference type="GO" id="GO:0003723">
    <property type="term" value="F:RNA binding"/>
    <property type="evidence" value="ECO:0007669"/>
    <property type="project" value="UniProtKB-UniRule"/>
</dbReference>
<feature type="binding site" evidence="14">
    <location>
        <position position="322"/>
    </location>
    <ligand>
        <name>S-adenosyl-L-methionine</name>
        <dbReference type="ChEBI" id="CHEBI:59789"/>
    </ligand>
</feature>
<organism evidence="16 17">
    <name type="scientific">Candidatus Caccosoma faecigallinarum</name>
    <dbReference type="NCBI Taxonomy" id="2840720"/>
    <lineage>
        <taxon>Bacteria</taxon>
        <taxon>Bacillati</taxon>
        <taxon>Bacillota</taxon>
        <taxon>Bacillota incertae sedis</taxon>
        <taxon>Candidatus Caccosoma</taxon>
    </lineage>
</organism>
<comment type="function">
    <text evidence="1">Specifically methylates the cytosine at position 967 (m5C967) of 16S rRNA.</text>
</comment>
<dbReference type="Pfam" id="PF22458">
    <property type="entry name" value="RsmF-B_ferredox"/>
    <property type="match status" value="1"/>
</dbReference>
<comment type="catalytic activity">
    <reaction evidence="13">
        <text>cytidine(967) in 16S rRNA + S-adenosyl-L-methionine = 5-methylcytidine(967) in 16S rRNA + S-adenosyl-L-homocysteine + H(+)</text>
        <dbReference type="Rhea" id="RHEA:42748"/>
        <dbReference type="Rhea" id="RHEA-COMP:10219"/>
        <dbReference type="Rhea" id="RHEA-COMP:10220"/>
        <dbReference type="ChEBI" id="CHEBI:15378"/>
        <dbReference type="ChEBI" id="CHEBI:57856"/>
        <dbReference type="ChEBI" id="CHEBI:59789"/>
        <dbReference type="ChEBI" id="CHEBI:74483"/>
        <dbReference type="ChEBI" id="CHEBI:82748"/>
        <dbReference type="EC" id="2.1.1.176"/>
    </reaction>
</comment>
<dbReference type="EMBL" id="DVKI01000001">
    <property type="protein sequence ID" value="HIT16762.1"/>
    <property type="molecule type" value="Genomic_DNA"/>
</dbReference>
<keyword evidence="9 14" id="KW-0949">S-adenosyl-L-methionine</keyword>
<comment type="subcellular location">
    <subcellularLocation>
        <location evidence="2">Cytoplasm</location>
    </subcellularLocation>
</comment>
<dbReference type="InterPro" id="IPR035926">
    <property type="entry name" value="NusB-like_sf"/>
</dbReference>
<evidence type="ECO:0000259" key="15">
    <source>
        <dbReference type="PROSITE" id="PS51686"/>
    </source>
</evidence>
<evidence type="ECO:0000313" key="16">
    <source>
        <dbReference type="EMBL" id="HIT16762.1"/>
    </source>
</evidence>
<evidence type="ECO:0000256" key="11">
    <source>
        <dbReference type="ARBA" id="ARBA00030399"/>
    </source>
</evidence>
<feature type="binding site" evidence="14">
    <location>
        <begin position="252"/>
        <end position="258"/>
    </location>
    <ligand>
        <name>S-adenosyl-L-methionine</name>
        <dbReference type="ChEBI" id="CHEBI:59789"/>
    </ligand>
</feature>
<dbReference type="Gene3D" id="3.40.50.150">
    <property type="entry name" value="Vaccinia Virus protein VP39"/>
    <property type="match status" value="1"/>
</dbReference>
<dbReference type="InterPro" id="IPR023267">
    <property type="entry name" value="RCMT"/>
</dbReference>
<dbReference type="InterPro" id="IPR004573">
    <property type="entry name" value="rRNA_ssu_MeTfrase_B"/>
</dbReference>